<evidence type="ECO:0000256" key="1">
    <source>
        <dbReference type="SAM" id="MobiDB-lite"/>
    </source>
</evidence>
<feature type="region of interest" description="Disordered" evidence="1">
    <location>
        <begin position="266"/>
        <end position="298"/>
    </location>
</feature>
<organism evidence="4 5">
    <name type="scientific">Glomus cerebriforme</name>
    <dbReference type="NCBI Taxonomy" id="658196"/>
    <lineage>
        <taxon>Eukaryota</taxon>
        <taxon>Fungi</taxon>
        <taxon>Fungi incertae sedis</taxon>
        <taxon>Mucoromycota</taxon>
        <taxon>Glomeromycotina</taxon>
        <taxon>Glomeromycetes</taxon>
        <taxon>Glomerales</taxon>
        <taxon>Glomeraceae</taxon>
        <taxon>Glomus</taxon>
    </lineage>
</organism>
<proteinExistence type="predicted"/>
<name>A0A397T3C2_9GLOM</name>
<keyword evidence="5" id="KW-1185">Reference proteome</keyword>
<dbReference type="AlphaFoldDB" id="A0A397T3C2"/>
<feature type="transmembrane region" description="Helical" evidence="2">
    <location>
        <begin position="151"/>
        <end position="174"/>
    </location>
</feature>
<feature type="chain" id="PRO_5017444620" description="Mid2 domain-containing protein" evidence="3">
    <location>
        <begin position="30"/>
        <end position="298"/>
    </location>
</feature>
<dbReference type="Proteomes" id="UP000265703">
    <property type="component" value="Unassembled WGS sequence"/>
</dbReference>
<accession>A0A397T3C2</accession>
<keyword evidence="3" id="KW-0732">Signal</keyword>
<evidence type="ECO:0000256" key="2">
    <source>
        <dbReference type="SAM" id="Phobius"/>
    </source>
</evidence>
<dbReference type="EMBL" id="QKYT01000153">
    <property type="protein sequence ID" value="RIA91396.1"/>
    <property type="molecule type" value="Genomic_DNA"/>
</dbReference>
<keyword evidence="2" id="KW-1133">Transmembrane helix</keyword>
<feature type="compositionally biased region" description="Low complexity" evidence="1">
    <location>
        <begin position="227"/>
        <end position="240"/>
    </location>
</feature>
<protein>
    <recommendedName>
        <fullName evidence="6">Mid2 domain-containing protein</fullName>
    </recommendedName>
</protein>
<evidence type="ECO:0008006" key="6">
    <source>
        <dbReference type="Google" id="ProtNLM"/>
    </source>
</evidence>
<keyword evidence="2" id="KW-0812">Transmembrane</keyword>
<feature type="signal peptide" evidence="3">
    <location>
        <begin position="1"/>
        <end position="29"/>
    </location>
</feature>
<feature type="region of interest" description="Disordered" evidence="1">
    <location>
        <begin position="212"/>
        <end position="252"/>
    </location>
</feature>
<evidence type="ECO:0000256" key="3">
    <source>
        <dbReference type="SAM" id="SignalP"/>
    </source>
</evidence>
<reference evidence="4 5" key="1">
    <citation type="submission" date="2018-06" db="EMBL/GenBank/DDBJ databases">
        <title>Comparative genomics reveals the genomic features of Rhizophagus irregularis, R. cerebriforme, R. diaphanum and Gigaspora rosea, and their symbiotic lifestyle signature.</title>
        <authorList>
            <person name="Morin E."/>
            <person name="San Clemente H."/>
            <person name="Chen E.C.H."/>
            <person name="De La Providencia I."/>
            <person name="Hainaut M."/>
            <person name="Kuo A."/>
            <person name="Kohler A."/>
            <person name="Murat C."/>
            <person name="Tang N."/>
            <person name="Roy S."/>
            <person name="Loubradou J."/>
            <person name="Henrissat B."/>
            <person name="Grigoriev I.V."/>
            <person name="Corradi N."/>
            <person name="Roux C."/>
            <person name="Martin F.M."/>
        </authorList>
    </citation>
    <scope>NUCLEOTIDE SEQUENCE [LARGE SCALE GENOMIC DNA]</scope>
    <source>
        <strain evidence="4 5">DAOM 227022</strain>
    </source>
</reference>
<feature type="compositionally biased region" description="Low complexity" evidence="1">
    <location>
        <begin position="283"/>
        <end position="298"/>
    </location>
</feature>
<evidence type="ECO:0000313" key="5">
    <source>
        <dbReference type="Proteomes" id="UP000265703"/>
    </source>
</evidence>
<evidence type="ECO:0000313" key="4">
    <source>
        <dbReference type="EMBL" id="RIA91396.1"/>
    </source>
</evidence>
<keyword evidence="2" id="KW-0472">Membrane</keyword>
<dbReference type="OrthoDB" id="2423770at2759"/>
<gene>
    <name evidence="4" type="ORF">C1645_767538</name>
</gene>
<comment type="caution">
    <text evidence="4">The sequence shown here is derived from an EMBL/GenBank/DDBJ whole genome shotgun (WGS) entry which is preliminary data.</text>
</comment>
<sequence length="298" mass="33618">MSFLTRKFSTFLILILIIIVLLSNNFIMAQTNNDVDCHSSSNPCNKVNNLLKPCNETLPMPPKLNDTDAIQNINYFVGNSKEAKCWCSGEFYNLLLNCTLCLTEPTVNATISPLDEYKNDCKKYGTEFKEPNQSSSLSITTPSEAKGPNKLLLALGISALITLLAILAFCLFVMRRKKKKSRAYEKLKSDFHSKGRGIEIGGGNIVVENDGKELYSPSVPMPPPLAHQPQQNEQQQQSNDQNDHNEQNPCNFNTGIYGEQQYYVDASQSQVPRSRESYEYSDNNNNVNNQYVYQNYPQ</sequence>